<dbReference type="Proteomes" id="UP001438707">
    <property type="component" value="Unassembled WGS sequence"/>
</dbReference>
<protein>
    <submittedName>
        <fullName evidence="1">Uncharacterized protein</fullName>
    </submittedName>
</protein>
<proteinExistence type="predicted"/>
<evidence type="ECO:0000313" key="1">
    <source>
        <dbReference type="EMBL" id="KAK9841674.1"/>
    </source>
</evidence>
<name>A0AAW1S7R8_9CHLO</name>
<accession>A0AAW1S7R8</accession>
<sequence length="192" mass="20761">MSRKVSARLLFGESIVERNGKPHVREIVVASDGSDSILSIKQKLAAAFGGKVTSDDFRLVFGPNDRKTGRQYRNDPSVDESQLKLQQFSVLTWLDRFPHWQITAKPIQHTPPPPGVAIKKAAASAEGKDPEKAVSEARAKGEIPSIKDLTAPWGPKPYKASLADLKANGYLPPEYLASPLSPLEPVAASAPA</sequence>
<reference evidence="1 2" key="1">
    <citation type="journal article" date="2024" name="Nat. Commun.">
        <title>Phylogenomics reveals the evolutionary origins of lichenization in chlorophyte algae.</title>
        <authorList>
            <person name="Puginier C."/>
            <person name="Libourel C."/>
            <person name="Otte J."/>
            <person name="Skaloud P."/>
            <person name="Haon M."/>
            <person name="Grisel S."/>
            <person name="Petersen M."/>
            <person name="Berrin J.G."/>
            <person name="Delaux P.M."/>
            <person name="Dal Grande F."/>
            <person name="Keller J."/>
        </authorList>
    </citation>
    <scope>NUCLEOTIDE SEQUENCE [LARGE SCALE GENOMIC DNA]</scope>
    <source>
        <strain evidence="1 2">SAG 2145</strain>
    </source>
</reference>
<dbReference type="EMBL" id="JALJOS010000003">
    <property type="protein sequence ID" value="KAK9841674.1"/>
    <property type="molecule type" value="Genomic_DNA"/>
</dbReference>
<organism evidence="1 2">
    <name type="scientific">Apatococcus lobatus</name>
    <dbReference type="NCBI Taxonomy" id="904363"/>
    <lineage>
        <taxon>Eukaryota</taxon>
        <taxon>Viridiplantae</taxon>
        <taxon>Chlorophyta</taxon>
        <taxon>core chlorophytes</taxon>
        <taxon>Trebouxiophyceae</taxon>
        <taxon>Chlorellales</taxon>
        <taxon>Chlorellaceae</taxon>
        <taxon>Apatococcus</taxon>
    </lineage>
</organism>
<gene>
    <name evidence="1" type="ORF">WJX74_009908</name>
</gene>
<keyword evidence="2" id="KW-1185">Reference proteome</keyword>
<dbReference type="AlphaFoldDB" id="A0AAW1S7R8"/>
<comment type="caution">
    <text evidence="1">The sequence shown here is derived from an EMBL/GenBank/DDBJ whole genome shotgun (WGS) entry which is preliminary data.</text>
</comment>
<evidence type="ECO:0000313" key="2">
    <source>
        <dbReference type="Proteomes" id="UP001438707"/>
    </source>
</evidence>